<dbReference type="AlphaFoldDB" id="X5MF17"/>
<sequence length="112" mass="11994">MFFAASLALLAAMLLMLVRLFAGPSLYDRVLALNAFGTKTVLLIGLVGFVTDRPDFMDIALLYALINFVGTIAVLKFFRYRALGDIDDLGVLDADAAATKADTAVKQEASSS</sequence>
<evidence type="ECO:0000256" key="4">
    <source>
        <dbReference type="ARBA" id="ARBA00022475"/>
    </source>
</evidence>
<dbReference type="Proteomes" id="UP000032160">
    <property type="component" value="Chromosome I"/>
</dbReference>
<dbReference type="RefSeq" id="WP_043949114.1">
    <property type="nucleotide sequence ID" value="NZ_HG966617.1"/>
</dbReference>
<dbReference type="GO" id="GO:0005886">
    <property type="term" value="C:plasma membrane"/>
    <property type="evidence" value="ECO:0007669"/>
    <property type="project" value="UniProtKB-SubCell"/>
</dbReference>
<keyword evidence="6 8" id="KW-1133">Transmembrane helix</keyword>
<keyword evidence="7 8" id="KW-0472">Membrane</keyword>
<dbReference type="InterPro" id="IPR007208">
    <property type="entry name" value="MrpF/PhaF-like"/>
</dbReference>
<dbReference type="EMBL" id="HG966617">
    <property type="protein sequence ID" value="CDO61282.1"/>
    <property type="molecule type" value="Genomic_DNA"/>
</dbReference>
<dbReference type="PATRIC" id="fig|1458461.3.peg.3076"/>
<keyword evidence="3" id="KW-0813">Transport</keyword>
<organism evidence="9 10">
    <name type="scientific">Candidatus Phaeomarinibacter ectocarpi</name>
    <dbReference type="NCBI Taxonomy" id="1458461"/>
    <lineage>
        <taxon>Bacteria</taxon>
        <taxon>Pseudomonadati</taxon>
        <taxon>Pseudomonadota</taxon>
        <taxon>Alphaproteobacteria</taxon>
        <taxon>Hyphomicrobiales</taxon>
        <taxon>Parvibaculaceae</taxon>
        <taxon>Candidatus Phaeomarinibacter</taxon>
    </lineage>
</organism>
<keyword evidence="10" id="KW-1185">Reference proteome</keyword>
<reference evidence="9 10" key="1">
    <citation type="journal article" date="2014" name="Front. Genet.">
        <title>Genome and metabolic network of "Candidatus Phaeomarinobacter ectocarpi" Ec32, a new candidate genus of Alphaproteobacteria frequently associated with brown algae.</title>
        <authorList>
            <person name="Dittami S.M."/>
            <person name="Barbeyron T."/>
            <person name="Boyen C."/>
            <person name="Cambefort J."/>
            <person name="Collet G."/>
            <person name="Delage L."/>
            <person name="Gobet A."/>
            <person name="Groisillier A."/>
            <person name="Leblanc C."/>
            <person name="Michel G."/>
            <person name="Scornet D."/>
            <person name="Siegel A."/>
            <person name="Tapia J.E."/>
            <person name="Tonon T."/>
        </authorList>
    </citation>
    <scope>NUCLEOTIDE SEQUENCE [LARGE SCALE GENOMIC DNA]</scope>
    <source>
        <strain evidence="9 10">Ec32</strain>
    </source>
</reference>
<gene>
    <name evidence="9" type="ORF">BN1012_Phect3070</name>
</gene>
<dbReference type="PANTHER" id="PTHR34702">
    <property type="entry name" value="NA(+)/H(+) ANTIPORTER SUBUNIT F1"/>
    <property type="match status" value="1"/>
</dbReference>
<evidence type="ECO:0000256" key="7">
    <source>
        <dbReference type="ARBA" id="ARBA00023136"/>
    </source>
</evidence>
<evidence type="ECO:0000313" key="9">
    <source>
        <dbReference type="EMBL" id="CDO61282.1"/>
    </source>
</evidence>
<protein>
    <submittedName>
        <fullName evidence="9">Multiple resistance and pH regulation protein F</fullName>
    </submittedName>
</protein>
<dbReference type="HOGENOM" id="CLU_125825_2_1_5"/>
<dbReference type="GO" id="GO:0015385">
    <property type="term" value="F:sodium:proton antiporter activity"/>
    <property type="evidence" value="ECO:0007669"/>
    <property type="project" value="TreeGrafter"/>
</dbReference>
<dbReference type="OrthoDB" id="9800226at2"/>
<evidence type="ECO:0000256" key="6">
    <source>
        <dbReference type="ARBA" id="ARBA00022989"/>
    </source>
</evidence>
<dbReference type="STRING" id="1458461.BN1012_Phect3070"/>
<proteinExistence type="inferred from homology"/>
<evidence type="ECO:0000256" key="2">
    <source>
        <dbReference type="ARBA" id="ARBA00009212"/>
    </source>
</evidence>
<dbReference type="Pfam" id="PF04066">
    <property type="entry name" value="MrpF_PhaF"/>
    <property type="match status" value="1"/>
</dbReference>
<keyword evidence="5 8" id="KW-0812">Transmembrane</keyword>
<feature type="transmembrane region" description="Helical" evidence="8">
    <location>
        <begin position="32"/>
        <end position="51"/>
    </location>
</feature>
<feature type="transmembrane region" description="Helical" evidence="8">
    <location>
        <begin position="60"/>
        <end position="78"/>
    </location>
</feature>
<accession>X5MF17</accession>
<name>X5MF17_9HYPH</name>
<keyword evidence="4" id="KW-1003">Cell membrane</keyword>
<dbReference type="KEGG" id="pect:BN1012_Phect3070"/>
<evidence type="ECO:0000256" key="8">
    <source>
        <dbReference type="SAM" id="Phobius"/>
    </source>
</evidence>
<evidence type="ECO:0000256" key="3">
    <source>
        <dbReference type="ARBA" id="ARBA00022448"/>
    </source>
</evidence>
<evidence type="ECO:0000256" key="1">
    <source>
        <dbReference type="ARBA" id="ARBA00004651"/>
    </source>
</evidence>
<evidence type="ECO:0000256" key="5">
    <source>
        <dbReference type="ARBA" id="ARBA00022692"/>
    </source>
</evidence>
<evidence type="ECO:0000313" key="10">
    <source>
        <dbReference type="Proteomes" id="UP000032160"/>
    </source>
</evidence>
<comment type="subcellular location">
    <subcellularLocation>
        <location evidence="1">Cell membrane</location>
        <topology evidence="1">Multi-pass membrane protein</topology>
    </subcellularLocation>
</comment>
<comment type="similarity">
    <text evidence="2">Belongs to the CPA3 antiporters (TC 2.A.63) subunit F family.</text>
</comment>
<dbReference type="PANTHER" id="PTHR34702:SF1">
    <property type="entry name" value="NA(+)_H(+) ANTIPORTER SUBUNIT F"/>
    <property type="match status" value="1"/>
</dbReference>